<name>A0ABZ0UUL0_9RICK</name>
<evidence type="ECO:0000259" key="2">
    <source>
        <dbReference type="Pfam" id="PF04754"/>
    </source>
</evidence>
<comment type="similarity">
    <text evidence="1">Belongs to the Rpn/YhgA-like nuclease family.</text>
</comment>
<dbReference type="EMBL" id="CP112932">
    <property type="protein sequence ID" value="WPY01291.1"/>
    <property type="molecule type" value="Genomic_DNA"/>
</dbReference>
<dbReference type="NCBIfam" id="TIGR01784">
    <property type="entry name" value="T_den_put_tspse"/>
    <property type="match status" value="1"/>
</dbReference>
<keyword evidence="4" id="KW-1185">Reference proteome</keyword>
<dbReference type="PANTHER" id="PTHR34611:SF2">
    <property type="entry name" value="INACTIVE RECOMBINATION-PROMOTING NUCLEASE-LIKE PROTEIN RPNE-RELATED"/>
    <property type="match status" value="1"/>
</dbReference>
<dbReference type="InterPro" id="IPR006842">
    <property type="entry name" value="Transposase_31"/>
</dbReference>
<evidence type="ECO:0000313" key="3">
    <source>
        <dbReference type="EMBL" id="WPY01291.1"/>
    </source>
</evidence>
<feature type="domain" description="Transposase (putative) YhgA-like" evidence="2">
    <location>
        <begin position="13"/>
        <end position="207"/>
    </location>
</feature>
<proteinExistence type="inferred from homology"/>
<evidence type="ECO:0000256" key="1">
    <source>
        <dbReference type="ARBA" id="ARBA00009787"/>
    </source>
</evidence>
<dbReference type="RefSeq" id="WP_323738074.1">
    <property type="nucleotide sequence ID" value="NZ_CP112932.1"/>
</dbReference>
<sequence length="310" mass="36580">MSRKKRTKITSIPSDGLFKKIMEDVVTARDFLEYYLPDDFKKLIDLSKIKIEKESYIEENLKRKFSDIVYSVQTRNNEQAFVYVLIEAQSTCDYWIALRLWKYMLLLCERHKSNNGKLPIIAPLLLYNGTAKYNAPMNLWDLFTIPEQAKKLMSDNYKLIDLQSMSDDEIKKKQHLGMLEFFMKHIHQRDMLKLWERFLQEFNEAILIDKDKGYIYIKHFLWYTDTKVSEDKQQELGQLITHHLSEAHGEDIMRSIAQKYIEEGEARGEARGKAEGKAELIKLMFTKGKTVEEIIEFTGLPITEIEKLKS</sequence>
<dbReference type="InterPro" id="IPR010106">
    <property type="entry name" value="RpnA"/>
</dbReference>
<accession>A0ABZ0UUL0</accession>
<organism evidence="3 4">
    <name type="scientific">Candidatus Trichorickettsia mobilis</name>
    <dbReference type="NCBI Taxonomy" id="1346319"/>
    <lineage>
        <taxon>Bacteria</taxon>
        <taxon>Pseudomonadati</taxon>
        <taxon>Pseudomonadota</taxon>
        <taxon>Alphaproteobacteria</taxon>
        <taxon>Rickettsiales</taxon>
        <taxon>Rickettsiaceae</taxon>
        <taxon>Rickettsieae</taxon>
        <taxon>Candidatus Trichorickettsia</taxon>
    </lineage>
</organism>
<dbReference type="InterPro" id="IPR051699">
    <property type="entry name" value="Rpn/YhgA-like_nuclease"/>
</dbReference>
<evidence type="ECO:0000313" key="4">
    <source>
        <dbReference type="Proteomes" id="UP001326613"/>
    </source>
</evidence>
<dbReference type="PANTHER" id="PTHR34611">
    <property type="match status" value="1"/>
</dbReference>
<protein>
    <submittedName>
        <fullName evidence="3">Rpn family recombination-promoting nuclease/putative transposase</fullName>
    </submittedName>
</protein>
<dbReference type="Proteomes" id="UP001326613">
    <property type="component" value="Chromosome"/>
</dbReference>
<gene>
    <name evidence="3" type="ORF">Trichorick_01201</name>
</gene>
<reference evidence="3 4" key="1">
    <citation type="submission" date="2022-10" db="EMBL/GenBank/DDBJ databases">
        <title>Host association and intracellularity evolved multiple times independently in the Rickettsiales.</title>
        <authorList>
            <person name="Castelli M."/>
            <person name="Nardi T."/>
            <person name="Gammuto L."/>
            <person name="Bellinzona G."/>
            <person name="Sabaneyeva E."/>
            <person name="Potekhin A."/>
            <person name="Serra V."/>
            <person name="Petroni G."/>
            <person name="Sassera D."/>
        </authorList>
    </citation>
    <scope>NUCLEOTIDE SEQUENCE [LARGE SCALE GENOMIC DNA]</scope>
    <source>
        <strain evidence="3 4">Kr 154-4</strain>
    </source>
</reference>
<dbReference type="Pfam" id="PF04754">
    <property type="entry name" value="Transposase_31"/>
    <property type="match status" value="1"/>
</dbReference>